<gene>
    <name evidence="1" type="ORF">GA838_05735</name>
</gene>
<evidence type="ECO:0000313" key="2">
    <source>
        <dbReference type="Proteomes" id="UP001281024"/>
    </source>
</evidence>
<reference evidence="1" key="1">
    <citation type="submission" date="2019-10" db="EMBL/GenBank/DDBJ databases">
        <title>Malate fermentation in French cider.</title>
        <authorList>
            <person name="Cousin F.J."/>
            <person name="Medina Fernandez S."/>
            <person name="Misery B."/>
            <person name="Laplace J.-M."/>
            <person name="Cretenet M."/>
        </authorList>
    </citation>
    <scope>NUCLEOTIDE SEQUENCE</scope>
    <source>
        <strain evidence="1">UCMA15129</strain>
    </source>
</reference>
<sequence>MTEMELSATIEPILDYKAASIQLKNADLLKDYVKKQIDRYKDLLITDETLTEAKKSRADLNKLNKALSSQRTAIKKEILKPFAQIESVLRKLETDTKQTSGSIDQGVKQLEDQQKQAREDNLKAYLAELIVKYPHLQTIEVKIPEDWTNKTNFTKSMGLSVGLTRTIADTLGSLEKQKETQASNLETVRSYADAKEVNPDPYLRMLTEMDYQPAEIFRAIDLDIENAKKKAAQEEIDRQFRQSQESAHQKVVNDLVIDTDTGETIKRVEKMSYWYYGLVLSKDKKDLLDNFLIEKQIKIFGTREKSQI</sequence>
<comment type="caution">
    <text evidence="1">The sequence shown here is derived from an EMBL/GenBank/DDBJ whole genome shotgun (WGS) entry which is preliminary data.</text>
</comment>
<dbReference type="AlphaFoldDB" id="A0AAJ2P3F8"/>
<dbReference type="RefSeq" id="WP_317768214.1">
    <property type="nucleotide sequence ID" value="NZ_WERV01000004.1"/>
</dbReference>
<name>A0AAJ2P3F8_OENOE</name>
<dbReference type="EMBL" id="WERV01000004">
    <property type="protein sequence ID" value="MDV7715257.1"/>
    <property type="molecule type" value="Genomic_DNA"/>
</dbReference>
<organism evidence="1 2">
    <name type="scientific">Oenococcus oeni</name>
    <name type="common">Leuconostoc oenos</name>
    <dbReference type="NCBI Taxonomy" id="1247"/>
    <lineage>
        <taxon>Bacteria</taxon>
        <taxon>Bacillati</taxon>
        <taxon>Bacillota</taxon>
        <taxon>Bacilli</taxon>
        <taxon>Lactobacillales</taxon>
        <taxon>Lactobacillaceae</taxon>
        <taxon>Oenococcus</taxon>
    </lineage>
</organism>
<protein>
    <submittedName>
        <fullName evidence="1">DUF1351 domain-containing protein</fullName>
    </submittedName>
</protein>
<dbReference type="InterPro" id="IPR009785">
    <property type="entry name" value="Prophage_Lj928_Orf309"/>
</dbReference>
<proteinExistence type="predicted"/>
<evidence type="ECO:0000313" key="1">
    <source>
        <dbReference type="EMBL" id="MDV7715257.1"/>
    </source>
</evidence>
<dbReference type="Proteomes" id="UP001281024">
    <property type="component" value="Unassembled WGS sequence"/>
</dbReference>
<accession>A0AAJ2P3F8</accession>
<dbReference type="Pfam" id="PF07083">
    <property type="entry name" value="DUF1351"/>
    <property type="match status" value="1"/>
</dbReference>